<dbReference type="AlphaFoldDB" id="A0A1X2I3R6"/>
<evidence type="ECO:0000256" key="5">
    <source>
        <dbReference type="ARBA" id="ARBA00022737"/>
    </source>
</evidence>
<sequence>MLEKDLFAGIVTSLCFYSEDIILVGHGPFLKVYDVATGKLMASKEVLPNNRIHRITFVPDTKSSYNDIETSTLAVHGSKHITFVELALESEQAR</sequence>
<dbReference type="InterPro" id="IPR011047">
    <property type="entry name" value="Quinoprotein_ADH-like_sf"/>
</dbReference>
<dbReference type="PANTHER" id="PTHR14344">
    <property type="entry name" value="WD REPEAT PROTEIN"/>
    <property type="match status" value="1"/>
</dbReference>
<evidence type="ECO:0000256" key="2">
    <source>
        <dbReference type="ARBA" id="ARBA00022490"/>
    </source>
</evidence>
<keyword evidence="2" id="KW-0963">Cytoplasm</keyword>
<protein>
    <recommendedName>
        <fullName evidence="8">CNH domain-containing protein</fullName>
    </recommendedName>
</protein>
<dbReference type="SUPFAM" id="SSF50998">
    <property type="entry name" value="Quinoprotein alcohol dehydrogenase-like"/>
    <property type="match status" value="1"/>
</dbReference>
<reference evidence="6 7" key="1">
    <citation type="submission" date="2016-07" db="EMBL/GenBank/DDBJ databases">
        <title>Pervasive Adenine N6-methylation of Active Genes in Fungi.</title>
        <authorList>
            <consortium name="DOE Joint Genome Institute"/>
            <person name="Mondo S.J."/>
            <person name="Dannebaum R.O."/>
            <person name="Kuo R.C."/>
            <person name="Labutti K."/>
            <person name="Haridas S."/>
            <person name="Kuo A."/>
            <person name="Salamov A."/>
            <person name="Ahrendt S.R."/>
            <person name="Lipzen A."/>
            <person name="Sullivan W."/>
            <person name="Andreopoulos W.B."/>
            <person name="Clum A."/>
            <person name="Lindquist E."/>
            <person name="Daum C."/>
            <person name="Ramamoorthy G.K."/>
            <person name="Gryganskyi A."/>
            <person name="Culley D."/>
            <person name="Magnuson J.K."/>
            <person name="James T.Y."/>
            <person name="O'Malley M.A."/>
            <person name="Stajich J.E."/>
            <person name="Spatafora J.W."/>
            <person name="Visel A."/>
            <person name="Grigoriev I.V."/>
        </authorList>
    </citation>
    <scope>NUCLEOTIDE SEQUENCE [LARGE SCALE GENOMIC DNA]</scope>
    <source>
        <strain evidence="6 7">NRRL 1336</strain>
    </source>
</reference>
<evidence type="ECO:0008006" key="8">
    <source>
        <dbReference type="Google" id="ProtNLM"/>
    </source>
</evidence>
<keyword evidence="5" id="KW-0677">Repeat</keyword>
<evidence type="ECO:0000256" key="3">
    <source>
        <dbReference type="ARBA" id="ARBA00022574"/>
    </source>
</evidence>
<keyword evidence="3" id="KW-0853">WD repeat</keyword>
<comment type="caution">
    <text evidence="6">The sequence shown here is derived from an EMBL/GenBank/DDBJ whole genome shotgun (WGS) entry which is preliminary data.</text>
</comment>
<organism evidence="6 7">
    <name type="scientific">Absidia repens</name>
    <dbReference type="NCBI Taxonomy" id="90262"/>
    <lineage>
        <taxon>Eukaryota</taxon>
        <taxon>Fungi</taxon>
        <taxon>Fungi incertae sedis</taxon>
        <taxon>Mucoromycota</taxon>
        <taxon>Mucoromycotina</taxon>
        <taxon>Mucoromycetes</taxon>
        <taxon>Mucorales</taxon>
        <taxon>Cunninghamellaceae</taxon>
        <taxon>Absidia</taxon>
    </lineage>
</organism>
<accession>A0A1X2I3R6</accession>
<evidence type="ECO:0000313" key="7">
    <source>
        <dbReference type="Proteomes" id="UP000193560"/>
    </source>
</evidence>
<evidence type="ECO:0000256" key="4">
    <source>
        <dbReference type="ARBA" id="ARBA00022694"/>
    </source>
</evidence>
<dbReference type="OrthoDB" id="66881at2759"/>
<dbReference type="GO" id="GO:0005737">
    <property type="term" value="C:cytoplasm"/>
    <property type="evidence" value="ECO:0007669"/>
    <property type="project" value="UniProtKB-SubCell"/>
</dbReference>
<keyword evidence="4" id="KW-0819">tRNA processing</keyword>
<name>A0A1X2I3R6_9FUNG</name>
<gene>
    <name evidence="6" type="ORF">BCR42DRAFT_142020</name>
</gene>
<proteinExistence type="predicted"/>
<keyword evidence="7" id="KW-1185">Reference proteome</keyword>
<evidence type="ECO:0000313" key="6">
    <source>
        <dbReference type="EMBL" id="ORZ08687.1"/>
    </source>
</evidence>
<dbReference type="EMBL" id="MCGE01000030">
    <property type="protein sequence ID" value="ORZ08687.1"/>
    <property type="molecule type" value="Genomic_DNA"/>
</dbReference>
<dbReference type="InterPro" id="IPR051973">
    <property type="entry name" value="tRNA_Anticodon_Mtase-Reg"/>
</dbReference>
<dbReference type="GO" id="GO:0030488">
    <property type="term" value="P:tRNA methylation"/>
    <property type="evidence" value="ECO:0007669"/>
    <property type="project" value="TreeGrafter"/>
</dbReference>
<evidence type="ECO:0000256" key="1">
    <source>
        <dbReference type="ARBA" id="ARBA00004496"/>
    </source>
</evidence>
<dbReference type="Proteomes" id="UP000193560">
    <property type="component" value="Unassembled WGS sequence"/>
</dbReference>
<comment type="subcellular location">
    <subcellularLocation>
        <location evidence="1">Cytoplasm</location>
    </subcellularLocation>
</comment>
<dbReference type="PANTHER" id="PTHR14344:SF3">
    <property type="entry name" value="WD REPEAT-CONTAINING PROTEIN 6"/>
    <property type="match status" value="1"/>
</dbReference>